<dbReference type="PANTHER" id="PTHR31089:SF1">
    <property type="entry name" value="CYCLIC DOF FACTOR 3"/>
    <property type="match status" value="1"/>
</dbReference>
<keyword evidence="7 8" id="KW-0539">Nucleus</keyword>
<dbReference type="GO" id="GO:0003700">
    <property type="term" value="F:DNA-binding transcription factor activity"/>
    <property type="evidence" value="ECO:0007669"/>
    <property type="project" value="InterPro"/>
</dbReference>
<dbReference type="PANTHER" id="PTHR31089">
    <property type="entry name" value="CYCLIC DOF FACTOR 2"/>
    <property type="match status" value="1"/>
</dbReference>
<keyword evidence="6" id="KW-0804">Transcription</keyword>
<dbReference type="Proteomes" id="UP001152523">
    <property type="component" value="Unassembled WGS sequence"/>
</dbReference>
<proteinExistence type="predicted"/>
<protein>
    <recommendedName>
        <fullName evidence="9">Dof-type domain-containing protein</fullName>
    </recommendedName>
</protein>
<evidence type="ECO:0000256" key="5">
    <source>
        <dbReference type="ARBA" id="ARBA00023125"/>
    </source>
</evidence>
<evidence type="ECO:0000313" key="11">
    <source>
        <dbReference type="Proteomes" id="UP001152523"/>
    </source>
</evidence>
<organism evidence="10 11">
    <name type="scientific">Cuscuta epithymum</name>
    <dbReference type="NCBI Taxonomy" id="186058"/>
    <lineage>
        <taxon>Eukaryota</taxon>
        <taxon>Viridiplantae</taxon>
        <taxon>Streptophyta</taxon>
        <taxon>Embryophyta</taxon>
        <taxon>Tracheophyta</taxon>
        <taxon>Spermatophyta</taxon>
        <taxon>Magnoliopsida</taxon>
        <taxon>eudicotyledons</taxon>
        <taxon>Gunneridae</taxon>
        <taxon>Pentapetalae</taxon>
        <taxon>asterids</taxon>
        <taxon>lamiids</taxon>
        <taxon>Solanales</taxon>
        <taxon>Convolvulaceae</taxon>
        <taxon>Cuscuteae</taxon>
        <taxon>Cuscuta</taxon>
        <taxon>Cuscuta subgen. Cuscuta</taxon>
    </lineage>
</organism>
<dbReference type="Pfam" id="PF02701">
    <property type="entry name" value="Zn_ribbon_Dof"/>
    <property type="match status" value="1"/>
</dbReference>
<dbReference type="GO" id="GO:0003677">
    <property type="term" value="F:DNA binding"/>
    <property type="evidence" value="ECO:0007669"/>
    <property type="project" value="UniProtKB-UniRule"/>
</dbReference>
<keyword evidence="3" id="KW-0862">Zinc</keyword>
<keyword evidence="2 8" id="KW-0863">Zinc-finger</keyword>
<dbReference type="AlphaFoldDB" id="A0AAV0CJC5"/>
<evidence type="ECO:0000256" key="8">
    <source>
        <dbReference type="PROSITE-ProRule" id="PRU00071"/>
    </source>
</evidence>
<keyword evidence="4" id="KW-0805">Transcription regulation</keyword>
<evidence type="ECO:0000256" key="1">
    <source>
        <dbReference type="ARBA" id="ARBA00022723"/>
    </source>
</evidence>
<dbReference type="GO" id="GO:0008270">
    <property type="term" value="F:zinc ion binding"/>
    <property type="evidence" value="ECO:0007669"/>
    <property type="project" value="UniProtKB-KW"/>
</dbReference>
<keyword evidence="5 8" id="KW-0238">DNA-binding</keyword>
<sequence>MSAAKDPAAIKLFGKTISPCWDDGMSCSAADADRSASKDNKIISLKLLESKEGNEDDDEHGTANSYGKETQCKKQRDVIIPCPRCKSKFTKFCYYNNYNVNQPRHFCKNCQRYWTAGGSMRNVPVGSGRRKSKSSSSSEFLHGIMHSEQPFHGQFFYGSPIHQLVLAPSNGLVMGHPCWISAPTSMAMERHYCYGPKGDDTLGLIKRESTY</sequence>
<keyword evidence="11" id="KW-1185">Reference proteome</keyword>
<reference evidence="10" key="1">
    <citation type="submission" date="2022-07" db="EMBL/GenBank/DDBJ databases">
        <authorList>
            <person name="Macas J."/>
            <person name="Novak P."/>
            <person name="Neumann P."/>
        </authorList>
    </citation>
    <scope>NUCLEOTIDE SEQUENCE</scope>
</reference>
<evidence type="ECO:0000256" key="4">
    <source>
        <dbReference type="ARBA" id="ARBA00023015"/>
    </source>
</evidence>
<evidence type="ECO:0000256" key="2">
    <source>
        <dbReference type="ARBA" id="ARBA00022771"/>
    </source>
</evidence>
<comment type="caution">
    <text evidence="10">The sequence shown here is derived from an EMBL/GenBank/DDBJ whole genome shotgun (WGS) entry which is preliminary data.</text>
</comment>
<gene>
    <name evidence="10" type="ORF">CEPIT_LOCUS6757</name>
</gene>
<feature type="domain" description="Dof-type" evidence="9">
    <location>
        <begin position="80"/>
        <end position="134"/>
    </location>
</feature>
<evidence type="ECO:0000256" key="6">
    <source>
        <dbReference type="ARBA" id="ARBA00023163"/>
    </source>
</evidence>
<dbReference type="EMBL" id="CAMAPF010000033">
    <property type="protein sequence ID" value="CAH9079217.1"/>
    <property type="molecule type" value="Genomic_DNA"/>
</dbReference>
<evidence type="ECO:0000313" key="10">
    <source>
        <dbReference type="EMBL" id="CAH9079217.1"/>
    </source>
</evidence>
<evidence type="ECO:0000256" key="7">
    <source>
        <dbReference type="ARBA" id="ARBA00023242"/>
    </source>
</evidence>
<dbReference type="PROSITE" id="PS01361">
    <property type="entry name" value="ZF_DOF_1"/>
    <property type="match status" value="1"/>
</dbReference>
<evidence type="ECO:0000256" key="3">
    <source>
        <dbReference type="ARBA" id="ARBA00022833"/>
    </source>
</evidence>
<keyword evidence="1" id="KW-0479">Metal-binding</keyword>
<accession>A0AAV0CJC5</accession>
<dbReference type="PROSITE" id="PS50884">
    <property type="entry name" value="ZF_DOF_2"/>
    <property type="match status" value="1"/>
</dbReference>
<dbReference type="InterPro" id="IPR003851">
    <property type="entry name" value="Znf_Dof"/>
</dbReference>
<comment type="subcellular location">
    <subcellularLocation>
        <location evidence="8">Nucleus</location>
    </subcellularLocation>
</comment>
<evidence type="ECO:0000259" key="9">
    <source>
        <dbReference type="PROSITE" id="PS50884"/>
    </source>
</evidence>
<name>A0AAV0CJC5_9ASTE</name>
<dbReference type="GO" id="GO:0005634">
    <property type="term" value="C:nucleus"/>
    <property type="evidence" value="ECO:0007669"/>
    <property type="project" value="UniProtKB-SubCell"/>
</dbReference>
<dbReference type="InterPro" id="IPR045174">
    <property type="entry name" value="Dof"/>
</dbReference>